<reference evidence="3 4" key="1">
    <citation type="journal article" date="2013" name="PLoS ONE">
        <title>The first genomic and proteomic characterization of a deep-sea sulfate reducer: insights into the piezophilic lifestyle of Desulfovibrio piezophilus.</title>
        <authorList>
            <person name="Pradel N."/>
            <person name="Ji B."/>
            <person name="Gimenez G."/>
            <person name="Talla E."/>
            <person name="Lenoble P."/>
            <person name="Garel M."/>
            <person name="Tamburini C."/>
            <person name="Fourquet P."/>
            <person name="Lebrun R."/>
            <person name="Bertin P."/>
            <person name="Denis Y."/>
            <person name="Pophillat M."/>
            <person name="Barbe V."/>
            <person name="Ollivier B."/>
            <person name="Dolla A."/>
        </authorList>
    </citation>
    <scope>NUCLEOTIDE SEQUENCE [LARGE SCALE GENOMIC DNA]</scope>
    <source>
        <strain evidence="4">DSM 10523 / SB164P1</strain>
    </source>
</reference>
<sequence length="415" mass="46655">MKDVYLLDLINGISNALDYVSTAVTGHHRRVGIACATVAPTLGLSKTDAADLIMAALLHDIGAFSLNFSLDGLNFDADLTEHASMGFKLLEGHPLLNRSAYLVKYHHTPWRELLKNPDKVDKDILFFSNLLNLMDRVDVLSKIGTNIFSPHKLREIISGYSDTIYSERAIAAFMEASSKQEFWDRIEDTETPIRELLGETFGDQSIPEEQLLHFSRFFSHIIDFRSRHTATHSLGVAEMAVELARLAGMDAADQRRIRLAGNLHDIGKLAVPVTLLDKPAPLTHKEFETVQYHAHVCEQVLHSIPGMEDIAVWACQHHERLNGKGYPHGRRGSELSLGSRILAVADVYTAITEDRPYRDGMIPQEAKEVLTTLAKSGDLDQDIIHLLFENYENLDIIRSLVQARALDDFKRFRSH</sequence>
<dbReference type="STRING" id="1322246.BN4_12366"/>
<gene>
    <name evidence="3" type="ordered locus">BN4_12366</name>
</gene>
<dbReference type="SUPFAM" id="SSF109604">
    <property type="entry name" value="HD-domain/PDEase-like"/>
    <property type="match status" value="2"/>
</dbReference>
<dbReference type="eggNOG" id="COG2206">
    <property type="taxonomic scope" value="Bacteria"/>
</dbReference>
<dbReference type="HOGENOM" id="CLU_040286_2_0_7"/>
<dbReference type="BioCyc" id="DPIE1322246:BN4_RS11880-MONOMER"/>
<dbReference type="SMART" id="SM00471">
    <property type="entry name" value="HDc"/>
    <property type="match status" value="2"/>
</dbReference>
<feature type="domain" description="HD-GYP" evidence="2">
    <location>
        <begin position="207"/>
        <end position="403"/>
    </location>
</feature>
<dbReference type="GO" id="GO:0016787">
    <property type="term" value="F:hydrolase activity"/>
    <property type="evidence" value="ECO:0007669"/>
    <property type="project" value="UniProtKB-KW"/>
</dbReference>
<dbReference type="Proteomes" id="UP000011724">
    <property type="component" value="Chromosome"/>
</dbReference>
<dbReference type="Pfam" id="PF01966">
    <property type="entry name" value="HD"/>
    <property type="match status" value="1"/>
</dbReference>
<dbReference type="InterPro" id="IPR037522">
    <property type="entry name" value="HD_GYP_dom"/>
</dbReference>
<evidence type="ECO:0000313" key="3">
    <source>
        <dbReference type="EMBL" id="CCH49601.1"/>
    </source>
</evidence>
<protein>
    <submittedName>
        <fullName evidence="3">Metal dependent phosphohydrolase</fullName>
    </submittedName>
</protein>
<dbReference type="CDD" id="cd00077">
    <property type="entry name" value="HDc"/>
    <property type="match status" value="2"/>
</dbReference>
<dbReference type="PATRIC" id="fig|879567.3.peg.2521"/>
<keyword evidence="3" id="KW-0378">Hydrolase</keyword>
<dbReference type="PANTHER" id="PTHR43155">
    <property type="entry name" value="CYCLIC DI-GMP PHOSPHODIESTERASE PA4108-RELATED"/>
    <property type="match status" value="1"/>
</dbReference>
<dbReference type="RefSeq" id="WP_015415644.1">
    <property type="nucleotide sequence ID" value="NC_020409.1"/>
</dbReference>
<proteinExistence type="predicted"/>
<dbReference type="KEGG" id="dpi:BN4_12366"/>
<dbReference type="AlphaFoldDB" id="M1WKH3"/>
<keyword evidence="4" id="KW-1185">Reference proteome</keyword>
<dbReference type="Gene3D" id="1.10.3210.10">
    <property type="entry name" value="Hypothetical protein af1432"/>
    <property type="match status" value="2"/>
</dbReference>
<dbReference type="Pfam" id="PF13487">
    <property type="entry name" value="HD_5"/>
    <property type="match status" value="1"/>
</dbReference>
<evidence type="ECO:0000259" key="2">
    <source>
        <dbReference type="PROSITE" id="PS51832"/>
    </source>
</evidence>
<accession>M1WKH3</accession>
<organism evidence="3 4">
    <name type="scientific">Pseudodesulfovibrio piezophilus (strain DSM 21447 / JCM 15486 / C1TLV30)</name>
    <name type="common">Desulfovibrio piezophilus</name>
    <dbReference type="NCBI Taxonomy" id="1322246"/>
    <lineage>
        <taxon>Bacteria</taxon>
        <taxon>Pseudomonadati</taxon>
        <taxon>Thermodesulfobacteriota</taxon>
        <taxon>Desulfovibrionia</taxon>
        <taxon>Desulfovibrionales</taxon>
        <taxon>Desulfovibrionaceae</taxon>
    </lineage>
</organism>
<dbReference type="OrthoDB" id="9769359at2"/>
<dbReference type="PROSITE" id="PS51831">
    <property type="entry name" value="HD"/>
    <property type="match status" value="1"/>
</dbReference>
<dbReference type="EMBL" id="FO203427">
    <property type="protein sequence ID" value="CCH49601.1"/>
    <property type="molecule type" value="Genomic_DNA"/>
</dbReference>
<dbReference type="PROSITE" id="PS51832">
    <property type="entry name" value="HD_GYP"/>
    <property type="match status" value="1"/>
</dbReference>
<evidence type="ECO:0000259" key="1">
    <source>
        <dbReference type="PROSITE" id="PS51831"/>
    </source>
</evidence>
<dbReference type="PANTHER" id="PTHR43155:SF1">
    <property type="entry name" value="3'3'-CGAMP-SPECIFIC PHOSPHODIESTERASE 1"/>
    <property type="match status" value="1"/>
</dbReference>
<reference evidence="4" key="2">
    <citation type="journal article" date="2013" name="Stand. Genomic Sci.">
        <title>Complete genome sequence of Desulfocapsa sulfexigens, a marine deltaproteobacterium specialized in disproportionating inorganic sulfur compounds.</title>
        <authorList>
            <person name="Finster K.W."/>
            <person name="Kjeldsen K.U."/>
            <person name="Kube M."/>
            <person name="Reinhardt R."/>
            <person name="Mussmann M."/>
            <person name="Amann R."/>
            <person name="Schreiber L."/>
        </authorList>
    </citation>
    <scope>NUCLEOTIDE SEQUENCE [LARGE SCALE GENOMIC DNA]</scope>
    <source>
        <strain evidence="4">DSM 10523 / SB164P1</strain>
    </source>
</reference>
<dbReference type="InterPro" id="IPR006674">
    <property type="entry name" value="HD_domain"/>
</dbReference>
<name>M1WKH3_PSEP2</name>
<feature type="domain" description="HD" evidence="1">
    <location>
        <begin position="229"/>
        <end position="351"/>
    </location>
</feature>
<evidence type="ECO:0000313" key="4">
    <source>
        <dbReference type="Proteomes" id="UP000011724"/>
    </source>
</evidence>
<dbReference type="InterPro" id="IPR003607">
    <property type="entry name" value="HD/PDEase_dom"/>
</dbReference>